<protein>
    <recommendedName>
        <fullName evidence="3">HTH tetR-type domain-containing protein</fullName>
    </recommendedName>
</protein>
<dbReference type="HOGENOM" id="CLU_2571863_0_0_12"/>
<accession>V5WLD9</accession>
<sequence>MDPRSKRIRRDILLAVKTLFMDNGFDGLSVAEICQKADVSRSAFYAHYHSPDECIAQLLKEEFAPWKGLFWNPAWIRTVYS</sequence>
<evidence type="ECO:0000259" key="3">
    <source>
        <dbReference type="PROSITE" id="PS50977"/>
    </source>
</evidence>
<dbReference type="EMBL" id="CP006939">
    <property type="protein sequence ID" value="AHC16672.1"/>
    <property type="molecule type" value="Genomic_DNA"/>
</dbReference>
<feature type="DNA-binding region" description="H-T-H motif" evidence="2">
    <location>
        <begin position="29"/>
        <end position="48"/>
    </location>
</feature>
<dbReference type="AlphaFoldDB" id="V5WLD9"/>
<evidence type="ECO:0000313" key="5">
    <source>
        <dbReference type="Proteomes" id="UP000018680"/>
    </source>
</evidence>
<keyword evidence="5" id="KW-1185">Reference proteome</keyword>
<dbReference type="STRING" id="1307761.L21SP2_3334"/>
<dbReference type="PANTHER" id="PTHR43479:SF11">
    <property type="entry name" value="ACREF_ENVCD OPERON REPRESSOR-RELATED"/>
    <property type="match status" value="1"/>
</dbReference>
<dbReference type="InterPro" id="IPR050624">
    <property type="entry name" value="HTH-type_Tx_Regulator"/>
</dbReference>
<dbReference type="PRINTS" id="PR00455">
    <property type="entry name" value="HTHTETR"/>
</dbReference>
<organism evidence="4 5">
    <name type="scientific">Salinispira pacifica</name>
    <dbReference type="NCBI Taxonomy" id="1307761"/>
    <lineage>
        <taxon>Bacteria</taxon>
        <taxon>Pseudomonadati</taxon>
        <taxon>Spirochaetota</taxon>
        <taxon>Spirochaetia</taxon>
        <taxon>Spirochaetales</taxon>
        <taxon>Spirochaetaceae</taxon>
        <taxon>Salinispira</taxon>
    </lineage>
</organism>
<dbReference type="Proteomes" id="UP000018680">
    <property type="component" value="Chromosome"/>
</dbReference>
<name>V5WLD9_9SPIO</name>
<evidence type="ECO:0000313" key="4">
    <source>
        <dbReference type="EMBL" id="AHC16672.1"/>
    </source>
</evidence>
<dbReference type="Gene3D" id="1.10.357.10">
    <property type="entry name" value="Tetracycline Repressor, domain 2"/>
    <property type="match status" value="1"/>
</dbReference>
<dbReference type="InterPro" id="IPR009057">
    <property type="entry name" value="Homeodomain-like_sf"/>
</dbReference>
<dbReference type="Pfam" id="PF00440">
    <property type="entry name" value="TetR_N"/>
    <property type="match status" value="1"/>
</dbReference>
<dbReference type="RefSeq" id="WP_024269560.1">
    <property type="nucleotide sequence ID" value="NC_023035.1"/>
</dbReference>
<reference evidence="4 5" key="1">
    <citation type="journal article" date="2015" name="Stand. Genomic Sci.">
        <title>Complete genome sequence and description of Salinispira pacifica gen. nov., sp. nov., a novel spirochaete isolated form a hypersaline microbial mat.</title>
        <authorList>
            <person name="Ben Hania W."/>
            <person name="Joseph M."/>
            <person name="Schumann P."/>
            <person name="Bunk B."/>
            <person name="Fiebig A."/>
            <person name="Sproer C."/>
            <person name="Klenk H.P."/>
            <person name="Fardeau M.L."/>
            <person name="Spring S."/>
        </authorList>
    </citation>
    <scope>NUCLEOTIDE SEQUENCE [LARGE SCALE GENOMIC DNA]</scope>
    <source>
        <strain evidence="4 5">L21-RPul-D2</strain>
    </source>
</reference>
<dbReference type="SUPFAM" id="SSF46689">
    <property type="entry name" value="Homeodomain-like"/>
    <property type="match status" value="1"/>
</dbReference>
<dbReference type="PANTHER" id="PTHR43479">
    <property type="entry name" value="ACREF/ENVCD OPERON REPRESSOR-RELATED"/>
    <property type="match status" value="1"/>
</dbReference>
<evidence type="ECO:0000256" key="1">
    <source>
        <dbReference type="ARBA" id="ARBA00023125"/>
    </source>
</evidence>
<evidence type="ECO:0000256" key="2">
    <source>
        <dbReference type="PROSITE-ProRule" id="PRU00335"/>
    </source>
</evidence>
<dbReference type="PROSITE" id="PS50977">
    <property type="entry name" value="HTH_TETR_2"/>
    <property type="match status" value="1"/>
</dbReference>
<dbReference type="GO" id="GO:0003677">
    <property type="term" value="F:DNA binding"/>
    <property type="evidence" value="ECO:0007669"/>
    <property type="project" value="UniProtKB-UniRule"/>
</dbReference>
<feature type="domain" description="HTH tetR-type" evidence="3">
    <location>
        <begin position="6"/>
        <end position="66"/>
    </location>
</feature>
<proteinExistence type="predicted"/>
<dbReference type="OrthoDB" id="9810250at2"/>
<gene>
    <name evidence="4" type="ORF">L21SP2_3334</name>
</gene>
<dbReference type="KEGG" id="slr:L21SP2_3334"/>
<dbReference type="InterPro" id="IPR001647">
    <property type="entry name" value="HTH_TetR"/>
</dbReference>
<keyword evidence="1 2" id="KW-0238">DNA-binding</keyword>